<dbReference type="GO" id="GO:0003677">
    <property type="term" value="F:DNA binding"/>
    <property type="evidence" value="ECO:0007669"/>
    <property type="project" value="InterPro"/>
</dbReference>
<dbReference type="InterPro" id="IPR003497">
    <property type="entry name" value="BRO_N_domain"/>
</dbReference>
<name>A0A4R1S4N0_HYDET</name>
<dbReference type="SMART" id="SM01040">
    <property type="entry name" value="Bro-N"/>
    <property type="match status" value="1"/>
</dbReference>
<organism evidence="2 3">
    <name type="scientific">Hydrogenispora ethanolica</name>
    <dbReference type="NCBI Taxonomy" id="1082276"/>
    <lineage>
        <taxon>Bacteria</taxon>
        <taxon>Bacillati</taxon>
        <taxon>Bacillota</taxon>
        <taxon>Hydrogenispora</taxon>
    </lineage>
</organism>
<dbReference type="EMBL" id="SLUN01000004">
    <property type="protein sequence ID" value="TCL74235.1"/>
    <property type="molecule type" value="Genomic_DNA"/>
</dbReference>
<dbReference type="Pfam" id="PF03374">
    <property type="entry name" value="ANT"/>
    <property type="match status" value="1"/>
</dbReference>
<evidence type="ECO:0000259" key="1">
    <source>
        <dbReference type="PROSITE" id="PS51750"/>
    </source>
</evidence>
<gene>
    <name evidence="2" type="ORF">EDC14_1004173</name>
</gene>
<dbReference type="PROSITE" id="PS51750">
    <property type="entry name" value="BRO_N"/>
    <property type="match status" value="1"/>
</dbReference>
<evidence type="ECO:0000313" key="3">
    <source>
        <dbReference type="Proteomes" id="UP000295008"/>
    </source>
</evidence>
<dbReference type="RefSeq" id="WP_132013222.1">
    <property type="nucleotide sequence ID" value="NZ_SLUN01000004.1"/>
</dbReference>
<feature type="domain" description="Bro-N" evidence="1">
    <location>
        <begin position="1"/>
        <end position="107"/>
    </location>
</feature>
<reference evidence="2 3" key="1">
    <citation type="submission" date="2019-03" db="EMBL/GenBank/DDBJ databases">
        <title>Genomic Encyclopedia of Type Strains, Phase IV (KMG-IV): sequencing the most valuable type-strain genomes for metagenomic binning, comparative biology and taxonomic classification.</title>
        <authorList>
            <person name="Goeker M."/>
        </authorList>
    </citation>
    <scope>NUCLEOTIDE SEQUENCE [LARGE SCALE GENOMIC DNA]</scope>
    <source>
        <strain evidence="2 3">LX-B</strain>
    </source>
</reference>
<protein>
    <submittedName>
        <fullName evidence="2">Prophage antirepressor-like protein</fullName>
    </submittedName>
</protein>
<accession>A0A4R1S4N0</accession>
<dbReference type="PANTHER" id="PTHR36180">
    <property type="entry name" value="DNA-BINDING PROTEIN-RELATED-RELATED"/>
    <property type="match status" value="1"/>
</dbReference>
<dbReference type="OrthoDB" id="9812611at2"/>
<proteinExistence type="predicted"/>
<dbReference type="Proteomes" id="UP000295008">
    <property type="component" value="Unassembled WGS sequence"/>
</dbReference>
<keyword evidence="3" id="KW-1185">Reference proteome</keyword>
<comment type="caution">
    <text evidence="2">The sequence shown here is derived from an EMBL/GenBank/DDBJ whole genome shotgun (WGS) entry which is preliminary data.</text>
</comment>
<dbReference type="AlphaFoldDB" id="A0A4R1S4N0"/>
<sequence>MDNLQIFNYESNQIRTVVKDGEPWFVAKDVCEILGLEQVSRAMDRLEDDERGLIKVTHPQNASKIIEVNGVNEPGLYQLIMASNKPEAKEFKRWVTHTVIPSIRKHGAYLTPAKIEEVLLNPDTIIRLATDLKQERQKRIELEEKIEDQKPKVLFADAVTTSKSSVLVGELAKILKQNGIEIGQNRLFEWLREEGYLCKAGENYNLPTQYSMELELMEIKKVTINNPDGSSRITRTPKITGKGQVYFVNKFLEQRGKKKTA</sequence>
<dbReference type="InterPro" id="IPR005039">
    <property type="entry name" value="Ant_C"/>
</dbReference>
<dbReference type="Pfam" id="PF02498">
    <property type="entry name" value="Bro-N"/>
    <property type="match status" value="1"/>
</dbReference>
<dbReference type="PANTHER" id="PTHR36180:SF2">
    <property type="entry name" value="BRO FAMILY PROTEIN"/>
    <property type="match status" value="1"/>
</dbReference>
<evidence type="ECO:0000313" key="2">
    <source>
        <dbReference type="EMBL" id="TCL74235.1"/>
    </source>
</evidence>